<gene>
    <name evidence="1" type="ORF">FB473_001932</name>
</gene>
<name>A0ABX0SFZ0_9ACTN</name>
<dbReference type="Pfam" id="PF08798">
    <property type="entry name" value="CRISPR_assoc"/>
    <property type="match status" value="1"/>
</dbReference>
<dbReference type="EMBL" id="JAAMOZ010000001">
    <property type="protein sequence ID" value="NIH57287.1"/>
    <property type="molecule type" value="Genomic_DNA"/>
</dbReference>
<evidence type="ECO:0008006" key="3">
    <source>
        <dbReference type="Google" id="ProtNLM"/>
    </source>
</evidence>
<organism evidence="1 2">
    <name type="scientific">Brooklawnia cerclae</name>
    <dbReference type="NCBI Taxonomy" id="349934"/>
    <lineage>
        <taxon>Bacteria</taxon>
        <taxon>Bacillati</taxon>
        <taxon>Actinomycetota</taxon>
        <taxon>Actinomycetes</taxon>
        <taxon>Propionibacteriales</taxon>
        <taxon>Propionibacteriaceae</taxon>
        <taxon>Brooklawnia</taxon>
    </lineage>
</organism>
<dbReference type="SUPFAM" id="SSF117987">
    <property type="entry name" value="CRISPR-associated protein"/>
    <property type="match status" value="1"/>
</dbReference>
<dbReference type="Gene3D" id="3.30.70.1210">
    <property type="entry name" value="Crispr-associated protein, domain 2"/>
    <property type="match status" value="1"/>
</dbReference>
<comment type="caution">
    <text evidence="1">The sequence shown here is derived from an EMBL/GenBank/DDBJ whole genome shotgun (WGS) entry which is preliminary data.</text>
</comment>
<keyword evidence="2" id="KW-1185">Reference proteome</keyword>
<reference evidence="1 2" key="1">
    <citation type="submission" date="2020-02" db="EMBL/GenBank/DDBJ databases">
        <title>Sequencing the genomes of 1000 actinobacteria strains.</title>
        <authorList>
            <person name="Klenk H.-P."/>
        </authorList>
    </citation>
    <scope>NUCLEOTIDE SEQUENCE [LARGE SCALE GENOMIC DNA]</scope>
    <source>
        <strain evidence="1 2">DSM 19609</strain>
    </source>
</reference>
<protein>
    <recommendedName>
        <fullName evidence="3">Type I-E CRISPR-associated protein Cas6/Cse3/CasE</fullName>
    </recommendedName>
</protein>
<dbReference type="InterPro" id="IPR010179">
    <property type="entry name" value="CRISPR-assoc_prot_Cse3"/>
</dbReference>
<evidence type="ECO:0000313" key="1">
    <source>
        <dbReference type="EMBL" id="NIH57287.1"/>
    </source>
</evidence>
<proteinExistence type="predicted"/>
<accession>A0ABX0SFZ0</accession>
<evidence type="ECO:0000313" key="2">
    <source>
        <dbReference type="Proteomes" id="UP000749311"/>
    </source>
</evidence>
<dbReference type="SMART" id="SM01101">
    <property type="entry name" value="CRISPR_assoc"/>
    <property type="match status" value="1"/>
</dbReference>
<dbReference type="Proteomes" id="UP000749311">
    <property type="component" value="Unassembled WGS sequence"/>
</dbReference>
<sequence>MDGIVLTRLSLTPQGMRVPIREWHTVIATSSKNTSGDRALWAWPDRATILVQSPAPGMLTDMLTGLATVTASEPRRTAFPAGARVRVSGLLNPTKTKWVYNDERVRVKMARGLVPESEWPEWVAARLDGALSGLDVTCQRLPTVRAVKPGHVITMARMAFSGTATVDDPVVLDRLIRAGIGKEKAYGCGLILVDGVTP</sequence>